<dbReference type="SUPFAM" id="SSF51366">
    <property type="entry name" value="Ribulose-phoshate binding barrel"/>
    <property type="match status" value="1"/>
</dbReference>
<comment type="subunit">
    <text evidence="2 8">Tetramer of two alpha and two beta chains.</text>
</comment>
<organism evidence="10 11">
    <name type="scientific">Corynebacterium hansenii</name>
    <dbReference type="NCBI Taxonomy" id="394964"/>
    <lineage>
        <taxon>Bacteria</taxon>
        <taxon>Bacillati</taxon>
        <taxon>Actinomycetota</taxon>
        <taxon>Actinomycetes</taxon>
        <taxon>Mycobacteriales</taxon>
        <taxon>Corynebacteriaceae</taxon>
        <taxon>Corynebacterium</taxon>
    </lineage>
</organism>
<keyword evidence="3 8" id="KW-0028">Amino-acid biosynthesis</keyword>
<evidence type="ECO:0000256" key="1">
    <source>
        <dbReference type="ARBA" id="ARBA00004733"/>
    </source>
</evidence>
<evidence type="ECO:0000256" key="8">
    <source>
        <dbReference type="HAMAP-Rule" id="MF_00131"/>
    </source>
</evidence>
<comment type="caution">
    <text evidence="10">The sequence shown here is derived from an EMBL/GenBank/DDBJ whole genome shotgun (WGS) entry which is preliminary data.</text>
</comment>
<accession>A0ABV7ZQF2</accession>
<dbReference type="InterPro" id="IPR002028">
    <property type="entry name" value="Trp_synthase_suA"/>
</dbReference>
<feature type="active site" description="Proton acceptor" evidence="8">
    <location>
        <position position="48"/>
    </location>
</feature>
<dbReference type="Gene3D" id="3.20.20.70">
    <property type="entry name" value="Aldolase class I"/>
    <property type="match status" value="1"/>
</dbReference>
<sequence length="264" mass="27303">MSLSDVFATVRAENRAAFIAYLPAGYPTVEGSIDNINAVVAAGADIVEVGLPYSDPMMDGPTIQEAADIALDAGFRIRDLFHVIREVTAAGANCVTMTYWNPILQYGPEKFAEDFAAAGGMGAIIPDLIPEEADRWLAAAEKHGLDTIFLVAPSSSNERIALTTAASGGFVYATSHMGVTGAQKAVDSAAGILVSRTREFTELPVCVGLGVSDGEQAKEIAGFADGVIVGSALIKAAAKGRDELVALAEELAAGVRAGEAGERA</sequence>
<evidence type="ECO:0000256" key="6">
    <source>
        <dbReference type="ARBA" id="ARBA00023239"/>
    </source>
</evidence>
<comment type="catalytic activity">
    <reaction evidence="7 8">
        <text>(1S,2R)-1-C-(indol-3-yl)glycerol 3-phosphate + L-serine = D-glyceraldehyde 3-phosphate + L-tryptophan + H2O</text>
        <dbReference type="Rhea" id="RHEA:10532"/>
        <dbReference type="ChEBI" id="CHEBI:15377"/>
        <dbReference type="ChEBI" id="CHEBI:33384"/>
        <dbReference type="ChEBI" id="CHEBI:57912"/>
        <dbReference type="ChEBI" id="CHEBI:58866"/>
        <dbReference type="ChEBI" id="CHEBI:59776"/>
        <dbReference type="EC" id="4.2.1.20"/>
    </reaction>
</comment>
<dbReference type="HAMAP" id="MF_00131">
    <property type="entry name" value="Trp_synth_alpha"/>
    <property type="match status" value="1"/>
</dbReference>
<name>A0ABV7ZQF2_9CORY</name>
<keyword evidence="5 8" id="KW-0057">Aromatic amino acid biosynthesis</keyword>
<dbReference type="EC" id="4.2.1.20" evidence="8"/>
<evidence type="ECO:0000256" key="2">
    <source>
        <dbReference type="ARBA" id="ARBA00011270"/>
    </source>
</evidence>
<dbReference type="InterPro" id="IPR018204">
    <property type="entry name" value="Trp_synthase_alpha_AS"/>
</dbReference>
<keyword evidence="11" id="KW-1185">Reference proteome</keyword>
<dbReference type="Proteomes" id="UP001595751">
    <property type="component" value="Unassembled WGS sequence"/>
</dbReference>
<comment type="similarity">
    <text evidence="8 9">Belongs to the TrpA family.</text>
</comment>
<dbReference type="GO" id="GO:0004834">
    <property type="term" value="F:tryptophan synthase activity"/>
    <property type="evidence" value="ECO:0007669"/>
    <property type="project" value="UniProtKB-EC"/>
</dbReference>
<dbReference type="RefSeq" id="WP_290288398.1">
    <property type="nucleotide sequence ID" value="NZ_CP047211.1"/>
</dbReference>
<gene>
    <name evidence="8 10" type="primary">trpA</name>
    <name evidence="10" type="ORF">ACFORJ_05580</name>
</gene>
<evidence type="ECO:0000256" key="7">
    <source>
        <dbReference type="ARBA" id="ARBA00049047"/>
    </source>
</evidence>
<evidence type="ECO:0000256" key="3">
    <source>
        <dbReference type="ARBA" id="ARBA00022605"/>
    </source>
</evidence>
<keyword evidence="4 8" id="KW-0822">Tryptophan biosynthesis</keyword>
<dbReference type="CDD" id="cd04724">
    <property type="entry name" value="Tryptophan_synthase_alpha"/>
    <property type="match status" value="1"/>
</dbReference>
<evidence type="ECO:0000256" key="4">
    <source>
        <dbReference type="ARBA" id="ARBA00022822"/>
    </source>
</evidence>
<evidence type="ECO:0000313" key="10">
    <source>
        <dbReference type="EMBL" id="MFC3849631.1"/>
    </source>
</evidence>
<feature type="active site" description="Proton acceptor" evidence="8">
    <location>
        <position position="59"/>
    </location>
</feature>
<evidence type="ECO:0000313" key="11">
    <source>
        <dbReference type="Proteomes" id="UP001595751"/>
    </source>
</evidence>
<comment type="function">
    <text evidence="8">The alpha subunit is responsible for the aldol cleavage of indoleglycerol phosphate to indole and glyceraldehyde 3-phosphate.</text>
</comment>
<dbReference type="PANTHER" id="PTHR43406">
    <property type="entry name" value="TRYPTOPHAN SYNTHASE, ALPHA CHAIN"/>
    <property type="match status" value="1"/>
</dbReference>
<dbReference type="NCBIfam" id="TIGR00262">
    <property type="entry name" value="trpA"/>
    <property type="match status" value="1"/>
</dbReference>
<dbReference type="InterPro" id="IPR013785">
    <property type="entry name" value="Aldolase_TIM"/>
</dbReference>
<evidence type="ECO:0000256" key="9">
    <source>
        <dbReference type="RuleBase" id="RU003662"/>
    </source>
</evidence>
<dbReference type="Pfam" id="PF00290">
    <property type="entry name" value="Trp_syntA"/>
    <property type="match status" value="1"/>
</dbReference>
<dbReference type="PROSITE" id="PS00167">
    <property type="entry name" value="TRP_SYNTHASE_ALPHA"/>
    <property type="match status" value="1"/>
</dbReference>
<dbReference type="InterPro" id="IPR011060">
    <property type="entry name" value="RibuloseP-bd_barrel"/>
</dbReference>
<evidence type="ECO:0000256" key="5">
    <source>
        <dbReference type="ARBA" id="ARBA00023141"/>
    </source>
</evidence>
<reference evidence="11" key="1">
    <citation type="journal article" date="2019" name="Int. J. Syst. Evol. Microbiol.">
        <title>The Global Catalogue of Microorganisms (GCM) 10K type strain sequencing project: providing services to taxonomists for standard genome sequencing and annotation.</title>
        <authorList>
            <consortium name="The Broad Institute Genomics Platform"/>
            <consortium name="The Broad Institute Genome Sequencing Center for Infectious Disease"/>
            <person name="Wu L."/>
            <person name="Ma J."/>
        </authorList>
    </citation>
    <scope>NUCLEOTIDE SEQUENCE [LARGE SCALE GENOMIC DNA]</scope>
    <source>
        <strain evidence="11">CCUG 53252</strain>
    </source>
</reference>
<dbReference type="PANTHER" id="PTHR43406:SF1">
    <property type="entry name" value="TRYPTOPHAN SYNTHASE ALPHA CHAIN, CHLOROPLASTIC"/>
    <property type="match status" value="1"/>
</dbReference>
<protein>
    <recommendedName>
        <fullName evidence="8">Tryptophan synthase alpha chain</fullName>
        <ecNumber evidence="8">4.2.1.20</ecNumber>
    </recommendedName>
</protein>
<keyword evidence="6 8" id="KW-0456">Lyase</keyword>
<comment type="pathway">
    <text evidence="1 8">Amino-acid biosynthesis; L-tryptophan biosynthesis; L-tryptophan from chorismate: step 5/5.</text>
</comment>
<dbReference type="EMBL" id="JBHRZN010000002">
    <property type="protein sequence ID" value="MFC3849631.1"/>
    <property type="molecule type" value="Genomic_DNA"/>
</dbReference>
<proteinExistence type="inferred from homology"/>